<proteinExistence type="predicted"/>
<comment type="caution">
    <text evidence="1">The sequence shown here is derived from an EMBL/GenBank/DDBJ whole genome shotgun (WGS) entry which is preliminary data.</text>
</comment>
<dbReference type="Proteomes" id="UP000548826">
    <property type="component" value="Unassembled WGS sequence"/>
</dbReference>
<organism evidence="1 2">
    <name type="scientific">Listeria monocytogenes</name>
    <dbReference type="NCBI Taxonomy" id="1639"/>
    <lineage>
        <taxon>Bacteria</taxon>
        <taxon>Bacillati</taxon>
        <taxon>Bacillota</taxon>
        <taxon>Bacilli</taxon>
        <taxon>Bacillales</taxon>
        <taxon>Listeriaceae</taxon>
        <taxon>Listeria</taxon>
    </lineage>
</organism>
<reference evidence="1 2" key="1">
    <citation type="submission" date="2019-04" db="EMBL/GenBank/DDBJ databases">
        <authorList>
            <person name="Ashton P.M."/>
            <person name="Dallman T."/>
            <person name="Nair S."/>
            <person name="De Pinna E."/>
            <person name="Peters T."/>
            <person name="Grant K."/>
        </authorList>
    </citation>
    <scope>NUCLEOTIDE SEQUENCE [LARGE SCALE GENOMIC DNA]</scope>
    <source>
        <strain evidence="1 2">429821</strain>
    </source>
</reference>
<evidence type="ECO:0000313" key="2">
    <source>
        <dbReference type="Proteomes" id="UP000548826"/>
    </source>
</evidence>
<dbReference type="RefSeq" id="WP_061664524.1">
    <property type="nucleotide sequence ID" value="NZ_FFET01000001.1"/>
</dbReference>
<evidence type="ECO:0000313" key="1">
    <source>
        <dbReference type="EMBL" id="EAG9855423.1"/>
    </source>
</evidence>
<dbReference type="AlphaFoldDB" id="A0A473XK36"/>
<sequence>MEEIRTVQKLVNVNNEKSYIVRITPVDDSSGRKTFKGIKVNMLHENGEHFAQDTFASIVSPGIIQTWIANMHNASKKVQNTMTAFSEWDGELNEYW</sequence>
<name>A0A473XK36_LISMN</name>
<dbReference type="EMBL" id="AABEQV010000001">
    <property type="protein sequence ID" value="EAG9855423.1"/>
    <property type="molecule type" value="Genomic_DNA"/>
</dbReference>
<accession>A0A473XK36</accession>
<gene>
    <name evidence="1" type="ORF">D4C60_00275</name>
</gene>
<protein>
    <submittedName>
        <fullName evidence="1">Uncharacterized protein</fullName>
    </submittedName>
</protein>